<keyword evidence="2" id="KW-1185">Reference proteome</keyword>
<dbReference type="Proteomes" id="UP000749559">
    <property type="component" value="Unassembled WGS sequence"/>
</dbReference>
<dbReference type="PANTHER" id="PTHR31497">
    <property type="entry name" value="AUTOCRINE PROLIFERATION REPRESSOR PROTEIN A"/>
    <property type="match status" value="1"/>
</dbReference>
<evidence type="ECO:0000313" key="1">
    <source>
        <dbReference type="EMBL" id="CAH1784288.1"/>
    </source>
</evidence>
<reference evidence="1" key="1">
    <citation type="submission" date="2022-03" db="EMBL/GenBank/DDBJ databases">
        <authorList>
            <person name="Martin C."/>
        </authorList>
    </citation>
    <scope>NUCLEOTIDE SEQUENCE</scope>
</reference>
<dbReference type="Pfam" id="PF10142">
    <property type="entry name" value="PhoPQ_related"/>
    <property type="match status" value="1"/>
</dbReference>
<proteinExistence type="predicted"/>
<dbReference type="OrthoDB" id="2020799at2759"/>
<dbReference type="EMBL" id="CAIIXF020000005">
    <property type="protein sequence ID" value="CAH1784288.1"/>
    <property type="molecule type" value="Genomic_DNA"/>
</dbReference>
<dbReference type="InterPro" id="IPR009199">
    <property type="entry name" value="PhoPQ-act_pathogen-rel_PqaA"/>
</dbReference>
<evidence type="ECO:0000313" key="2">
    <source>
        <dbReference type="Proteomes" id="UP000749559"/>
    </source>
</evidence>
<dbReference type="SUPFAM" id="SSF53474">
    <property type="entry name" value="alpha/beta-Hydrolases"/>
    <property type="match status" value="1"/>
</dbReference>
<comment type="caution">
    <text evidence="1">The sequence shown here is derived from an EMBL/GenBank/DDBJ whole genome shotgun (WGS) entry which is preliminary data.</text>
</comment>
<dbReference type="AlphaFoldDB" id="A0A8J1T6N8"/>
<organism evidence="1 2">
    <name type="scientific">Owenia fusiformis</name>
    <name type="common">Polychaete worm</name>
    <dbReference type="NCBI Taxonomy" id="6347"/>
    <lineage>
        <taxon>Eukaryota</taxon>
        <taxon>Metazoa</taxon>
        <taxon>Spiralia</taxon>
        <taxon>Lophotrochozoa</taxon>
        <taxon>Annelida</taxon>
        <taxon>Polychaeta</taxon>
        <taxon>Sedentaria</taxon>
        <taxon>Canalipalpata</taxon>
        <taxon>Sabellida</taxon>
        <taxon>Oweniida</taxon>
        <taxon>Oweniidae</taxon>
        <taxon>Owenia</taxon>
    </lineage>
</organism>
<gene>
    <name evidence="1" type="ORF">OFUS_LOCUS10513</name>
</gene>
<dbReference type="InterPro" id="IPR029058">
    <property type="entry name" value="AB_hydrolase_fold"/>
</dbReference>
<dbReference type="Gene3D" id="3.40.50.1820">
    <property type="entry name" value="alpha/beta hydrolase"/>
    <property type="match status" value="1"/>
</dbReference>
<dbReference type="PANTHER" id="PTHR31497:SF0">
    <property type="entry name" value="AUTOCRINE PROLIFERATION REPRESSOR PROTEIN A"/>
    <property type="match status" value="1"/>
</dbReference>
<name>A0A8J1T6N8_OWEFU</name>
<protein>
    <submittedName>
        <fullName evidence="1">Uncharacterized protein</fullName>
    </submittedName>
</protein>
<accession>A0A8J1T6N8</accession>
<sequence length="498" mass="57336">MFHVLVLGLCIVGCTAVANHPWSSWTPLDDYVHRPDSSYSWREVASYSKPGAQVYVVNMTSQIWKDATVTTRSLWWHFLVIALPTNVEHWDASFVYISNGNNEDINPPHENQYRVNASSMYAAAMGAPVAYLMHIPNQHMYFVDDPDQIRRREDGITAWTWMQWLTVNNATDPDLLIRLPMIKATVRAFDTVAAFAKEKDSRYNIDKFMPAGESKRGWTTWMVGAVDRRVFAMTPMVLSILNFKQVLMKHWQSLGGWTFAFGDFYTEGVTAHFDNPNLQLMADVVDPFSYRHRLDMPKMYIQGASDEFFQCDDSSYFYPEMKQPFFLVNLENTGHNLRGHDARIFSNNVAFFHNALAGRPWPSIEWEIQNDDELRLGSITVRTLEVPSSIRVWYSITTQHVQGRRDFRQRILSYEGETPQVVNNEGQMWIQDIPDDIGGGEYRARYSYPETGFLAFFIEVNFLLQNLEEIRFDTEADIVPPIFPFAKCSGSGCIGLPL</sequence>